<accession>A0AAD9W504</accession>
<evidence type="ECO:0000256" key="6">
    <source>
        <dbReference type="SAM" id="MobiDB-lite"/>
    </source>
</evidence>
<dbReference type="PANTHER" id="PTHR34142:SF1">
    <property type="entry name" value="GLYCOSIDE HYDROLASE FAMILY 5 DOMAIN-CONTAINING PROTEIN"/>
    <property type="match status" value="1"/>
</dbReference>
<evidence type="ECO:0000313" key="9">
    <source>
        <dbReference type="Proteomes" id="UP001265746"/>
    </source>
</evidence>
<dbReference type="InterPro" id="IPR010323">
    <property type="entry name" value="DUF924"/>
</dbReference>
<name>A0AAD9W504_PHOAM</name>
<evidence type="ECO:0000256" key="2">
    <source>
        <dbReference type="ARBA" id="ARBA00005641"/>
    </source>
</evidence>
<feature type="region of interest" description="Disordered" evidence="6">
    <location>
        <begin position="341"/>
        <end position="365"/>
    </location>
</feature>
<feature type="compositionally biased region" description="Basic and acidic residues" evidence="6">
    <location>
        <begin position="295"/>
        <end position="305"/>
    </location>
</feature>
<dbReference type="Gene3D" id="1.25.40.10">
    <property type="entry name" value="Tetratricopeptide repeat domain"/>
    <property type="match status" value="1"/>
</dbReference>
<feature type="domain" description="Glycoside hydrolase family 5" evidence="7">
    <location>
        <begin position="434"/>
        <end position="724"/>
    </location>
</feature>
<dbReference type="InterPro" id="IPR001547">
    <property type="entry name" value="Glyco_hydro_5"/>
</dbReference>
<dbReference type="Proteomes" id="UP001265746">
    <property type="component" value="Unassembled WGS sequence"/>
</dbReference>
<evidence type="ECO:0000256" key="4">
    <source>
        <dbReference type="ARBA" id="ARBA00022801"/>
    </source>
</evidence>
<organism evidence="8 9">
    <name type="scientific">Phomopsis amygdali</name>
    <name type="common">Fusicoccum amygdali</name>
    <dbReference type="NCBI Taxonomy" id="1214568"/>
    <lineage>
        <taxon>Eukaryota</taxon>
        <taxon>Fungi</taxon>
        <taxon>Dikarya</taxon>
        <taxon>Ascomycota</taxon>
        <taxon>Pezizomycotina</taxon>
        <taxon>Sordariomycetes</taxon>
        <taxon>Sordariomycetidae</taxon>
        <taxon>Diaporthales</taxon>
        <taxon>Diaporthaceae</taxon>
        <taxon>Diaporthe</taxon>
    </lineage>
</organism>
<dbReference type="PANTHER" id="PTHR34142">
    <property type="entry name" value="ENDO-BETA-1,4-GLUCANASE A"/>
    <property type="match status" value="1"/>
</dbReference>
<dbReference type="Gene3D" id="3.20.20.80">
    <property type="entry name" value="Glycosidases"/>
    <property type="match status" value="1"/>
</dbReference>
<dbReference type="InterPro" id="IPR017853">
    <property type="entry name" value="GH"/>
</dbReference>
<protein>
    <recommendedName>
        <fullName evidence="3">cellulase</fullName>
        <ecNumber evidence="3">3.2.1.4</ecNumber>
    </recommendedName>
</protein>
<dbReference type="InterPro" id="IPR011990">
    <property type="entry name" value="TPR-like_helical_dom_sf"/>
</dbReference>
<dbReference type="EC" id="3.2.1.4" evidence="3"/>
<evidence type="ECO:0000256" key="5">
    <source>
        <dbReference type="ARBA" id="ARBA00023295"/>
    </source>
</evidence>
<evidence type="ECO:0000256" key="3">
    <source>
        <dbReference type="ARBA" id="ARBA00012601"/>
    </source>
</evidence>
<dbReference type="GO" id="GO:0009251">
    <property type="term" value="P:glucan catabolic process"/>
    <property type="evidence" value="ECO:0007669"/>
    <property type="project" value="TreeGrafter"/>
</dbReference>
<keyword evidence="9" id="KW-1185">Reference proteome</keyword>
<dbReference type="EMBL" id="JAUJFL010000002">
    <property type="protein sequence ID" value="KAK2610012.1"/>
    <property type="molecule type" value="Genomic_DNA"/>
</dbReference>
<comment type="catalytic activity">
    <reaction evidence="1">
        <text>Endohydrolysis of (1-&gt;4)-beta-D-glucosidic linkages in cellulose, lichenin and cereal beta-D-glucans.</text>
        <dbReference type="EC" id="3.2.1.4"/>
    </reaction>
</comment>
<dbReference type="GO" id="GO:0008810">
    <property type="term" value="F:cellulase activity"/>
    <property type="evidence" value="ECO:0007669"/>
    <property type="project" value="UniProtKB-EC"/>
</dbReference>
<evidence type="ECO:0000313" key="8">
    <source>
        <dbReference type="EMBL" id="KAK2610012.1"/>
    </source>
</evidence>
<dbReference type="AlphaFoldDB" id="A0AAD9W504"/>
<comment type="similarity">
    <text evidence="2">Belongs to the glycosyl hydrolase 5 (cellulase A) family.</text>
</comment>
<dbReference type="Pfam" id="PF00150">
    <property type="entry name" value="Cellulase"/>
    <property type="match status" value="1"/>
</dbReference>
<reference evidence="8" key="1">
    <citation type="submission" date="2023-06" db="EMBL/GenBank/DDBJ databases">
        <authorList>
            <person name="Noh H."/>
        </authorList>
    </citation>
    <scope>NUCLEOTIDE SEQUENCE</scope>
    <source>
        <strain evidence="8">DUCC20226</strain>
    </source>
</reference>
<proteinExistence type="inferred from homology"/>
<dbReference type="SUPFAM" id="SSF51445">
    <property type="entry name" value="(Trans)glycosidases"/>
    <property type="match status" value="1"/>
</dbReference>
<gene>
    <name evidence="8" type="ORF">N8I77_003472</name>
</gene>
<feature type="region of interest" description="Disordered" evidence="6">
    <location>
        <begin position="288"/>
        <end position="313"/>
    </location>
</feature>
<comment type="caution">
    <text evidence="8">The sequence shown here is derived from an EMBL/GenBank/DDBJ whole genome shotgun (WGS) entry which is preliminary data.</text>
</comment>
<dbReference type="Pfam" id="PF06041">
    <property type="entry name" value="DUF924"/>
    <property type="match status" value="1"/>
</dbReference>
<sequence>MQDLHSIITSAFLRQMCLARVPWPSTHHISGKELVTEFFSDDYRFLTAAKAAWPALKAITQAYGPNTIPDMTYFLPSPEVHEFPEQAFGMHVLLDQAPRVLFKGIDGRWTSWFDKIAGKLYKYYYGLPERHRPWTRGAWTGATFEYWACVAIEFNSTMAHHESTADQQLSATNTEQLRCAVENFSGHRDPARDGSSPPLDEYSMVDIVSHVDLGRDWAFHEASFFFFSVDDAHKPIIDRFGRYPYRNAIEGRDSTLDEVEWIQKTAHFAEASPEVAKRVKQDMAARRWTPLGEGEGEHEVEERSQSDAAGNLAPDTSLNIAIRIEPAKKHVKQDEFQRLSGCRIPSPRSGGLRRTTRRPGLDGYKGPGWPSLHLKAVLVLPCTPDRERPLSIQNEMRFLQVLLGAIAIGSAVAAPTSSDAPVEKRKSKFLFSGVNESGAEFGSGNLPGQLNKDYTWPVHSTIDTLTAKGFNIFRVPILMCVTELLYGQSSNTQEVITDNLDRERIIPSKLTGSINETYYSGLNDIVSYITSKGAYAIIDSQNFGRYYGNVITDTSGFGTYWKTIAARFAGNSKVIFDTNNEYHDMDNTLVANLNQAAINGIRAAGATSQYIFVEGNSYTGAWTWVSSGTGAALASLTDPSNKIIYEMHQYLDTDGSGTNANCVSSTIGSERIQAATQWLKQNGKKGILGETAGGANSQCIQALTGMLQYMEDNTDVWQGWLWWGGGPWWGSYMFSMEPPSGTAYTGFLPSISQFI</sequence>
<keyword evidence="4" id="KW-0378">Hydrolase</keyword>
<evidence type="ECO:0000256" key="1">
    <source>
        <dbReference type="ARBA" id="ARBA00000966"/>
    </source>
</evidence>
<keyword evidence="5" id="KW-0326">Glycosidase</keyword>
<evidence type="ECO:0000259" key="7">
    <source>
        <dbReference type="Pfam" id="PF00150"/>
    </source>
</evidence>
<dbReference type="SUPFAM" id="SSF48452">
    <property type="entry name" value="TPR-like"/>
    <property type="match status" value="1"/>
</dbReference>